<name>A0A1C3MWU2_9ACTN</name>
<dbReference type="EMBL" id="LT598496">
    <property type="protein sequence ID" value="SBV24790.1"/>
    <property type="molecule type" value="Genomic_DNA"/>
</dbReference>
<dbReference type="PATRIC" id="fig|307121.4.peg.247"/>
<protein>
    <submittedName>
        <fullName evidence="2">Thiopeptide-type bacteriocin biosynthesis domain-containing protein</fullName>
    </submittedName>
</protein>
<dbReference type="Proteomes" id="UP000199393">
    <property type="component" value="Chromosome I"/>
</dbReference>
<dbReference type="Pfam" id="PF14028">
    <property type="entry name" value="Lant_dehydr_C"/>
    <property type="match status" value="1"/>
</dbReference>
<accession>A0A1C3MWU2</accession>
<dbReference type="OrthoDB" id="3607295at2"/>
<evidence type="ECO:0000259" key="1">
    <source>
        <dbReference type="Pfam" id="PF14028"/>
    </source>
</evidence>
<gene>
    <name evidence="2" type="ORF">GA0070620_0231</name>
</gene>
<dbReference type="InterPro" id="IPR023809">
    <property type="entry name" value="Thiopep_bacteriocin_synth_dom"/>
</dbReference>
<reference evidence="3" key="1">
    <citation type="submission" date="2016-06" db="EMBL/GenBank/DDBJ databases">
        <authorList>
            <person name="Varghese N."/>
        </authorList>
    </citation>
    <scope>NUCLEOTIDE SEQUENCE [LARGE SCALE GENOMIC DNA]</scope>
    <source>
        <strain evidence="3">DSM 45344</strain>
    </source>
</reference>
<feature type="domain" description="Thiopeptide-type bacteriocin biosynthesis" evidence="1">
    <location>
        <begin position="21"/>
        <end position="349"/>
    </location>
</feature>
<evidence type="ECO:0000313" key="3">
    <source>
        <dbReference type="Proteomes" id="UP000199393"/>
    </source>
</evidence>
<organism evidence="2 3">
    <name type="scientific">Micromonospora krabiensis</name>
    <dbReference type="NCBI Taxonomy" id="307121"/>
    <lineage>
        <taxon>Bacteria</taxon>
        <taxon>Bacillati</taxon>
        <taxon>Actinomycetota</taxon>
        <taxon>Actinomycetes</taxon>
        <taxon>Micromonosporales</taxon>
        <taxon>Micromonosporaceae</taxon>
        <taxon>Micromonospora</taxon>
    </lineage>
</organism>
<dbReference type="RefSeq" id="WP_091587672.1">
    <property type="nucleotide sequence ID" value="NZ_JBHRWG010000002.1"/>
</dbReference>
<sequence length="356" mass="39901">MTTSAAVPTAVERATDPRGQWLALHVFYAANPQPLLVECVAPLIRELTEHNLLAGHFFINYWLEGPHVRLRLRPRTPADEPAVRQRAEAAVSRFLTTRPALYAMGTGYLRELYDILFALEFPDGRPAQLIDANGQMLLQPNNSYSYRPYEPEYGKYGGPAGIEIAEWHFQHSSDTVLRAISSMNLHLRPVLLGTAAQLMTVLAGTFLPDREELIAFLDRYHHFWHHAFAGTSLIGVDEYTRMYDSVAGELGRRARQILTLVARGETERLPGFLRGWAEHAVKLREKVLALARSGDLVISAWSGGDDRVITDPGEALASLLSPYLHMTNNRLHATIRDEAYLSYLLARVLRDPAVPA</sequence>
<dbReference type="AlphaFoldDB" id="A0A1C3MWU2"/>
<dbReference type="STRING" id="307121.GA0070620_0231"/>
<evidence type="ECO:0000313" key="2">
    <source>
        <dbReference type="EMBL" id="SBV24790.1"/>
    </source>
</evidence>
<proteinExistence type="predicted"/>
<keyword evidence="3" id="KW-1185">Reference proteome</keyword>